<evidence type="ECO:0000259" key="16">
    <source>
        <dbReference type="SMART" id="SM00387"/>
    </source>
</evidence>
<dbReference type="OrthoDB" id="144293at2"/>
<dbReference type="Gene3D" id="1.20.5.1930">
    <property type="match status" value="1"/>
</dbReference>
<feature type="transmembrane region" description="Helical" evidence="15">
    <location>
        <begin position="68"/>
        <end position="100"/>
    </location>
</feature>
<keyword evidence="11" id="KW-0902">Two-component regulatory system</keyword>
<comment type="function">
    <text evidence="13">Member of the two-component regulatory system NreB/NreC involved in the control of dissimilatory nitrate/nitrite reduction in response to oxygen. NreB functions as a direct oxygen sensor histidine kinase which is autophosphorylated, in the absence of oxygen, probably at the conserved histidine residue, and transfers its phosphate group probably to a conserved aspartate residue of NreC. NreB/NreC activates the expression of the nitrate (narGHJI) and nitrite (nir) reductase operons, as well as the putative nitrate transporter gene narT.</text>
</comment>
<dbReference type="InterPro" id="IPR004358">
    <property type="entry name" value="Sig_transdc_His_kin-like_C"/>
</dbReference>
<keyword evidence="15" id="KW-1133">Transmembrane helix</keyword>
<dbReference type="RefSeq" id="WP_062392901.1">
    <property type="nucleotide sequence ID" value="NZ_CP011853.1"/>
</dbReference>
<keyword evidence="9 17" id="KW-0418">Kinase</keyword>
<dbReference type="GO" id="GO:0016020">
    <property type="term" value="C:membrane"/>
    <property type="evidence" value="ECO:0007669"/>
    <property type="project" value="InterPro"/>
</dbReference>
<evidence type="ECO:0000256" key="8">
    <source>
        <dbReference type="ARBA" id="ARBA00022679"/>
    </source>
</evidence>
<comment type="subcellular location">
    <subcellularLocation>
        <location evidence="3">Cytoplasm</location>
    </subcellularLocation>
</comment>
<keyword evidence="12" id="KW-0411">Iron-sulfur</keyword>
<evidence type="ECO:0000256" key="2">
    <source>
        <dbReference type="ARBA" id="ARBA00001966"/>
    </source>
</evidence>
<evidence type="ECO:0000256" key="4">
    <source>
        <dbReference type="ARBA" id="ARBA00012438"/>
    </source>
</evidence>
<organism evidence="17 18">
    <name type="scientific">Gordonia phthalatica</name>
    <dbReference type="NCBI Taxonomy" id="1136941"/>
    <lineage>
        <taxon>Bacteria</taxon>
        <taxon>Bacillati</taxon>
        <taxon>Actinomycetota</taxon>
        <taxon>Actinomycetes</taxon>
        <taxon>Mycobacteriales</taxon>
        <taxon>Gordoniaceae</taxon>
        <taxon>Gordonia</taxon>
    </lineage>
</organism>
<feature type="transmembrane region" description="Helical" evidence="15">
    <location>
        <begin position="132"/>
        <end position="152"/>
    </location>
</feature>
<keyword evidence="7" id="KW-0963">Cytoplasm</keyword>
<dbReference type="Proteomes" id="UP000063789">
    <property type="component" value="Chromosome"/>
</dbReference>
<dbReference type="AlphaFoldDB" id="A0A0N9NBC8"/>
<evidence type="ECO:0000256" key="9">
    <source>
        <dbReference type="ARBA" id="ARBA00022777"/>
    </source>
</evidence>
<keyword evidence="6" id="KW-0479">Metal-binding</keyword>
<feature type="transmembrane region" description="Helical" evidence="15">
    <location>
        <begin position="13"/>
        <end position="32"/>
    </location>
</feature>
<dbReference type="PANTHER" id="PTHR24421">
    <property type="entry name" value="NITRATE/NITRITE SENSOR PROTEIN NARX-RELATED"/>
    <property type="match status" value="1"/>
</dbReference>
<reference evidence="17 18" key="2">
    <citation type="journal article" date="2017" name="Int. J. Syst. Evol. Microbiol.">
        <title>Gordonia phthalatica sp. nov., a di-n-butyl phthalate-degrading bacterium isolated from activated sludge.</title>
        <authorList>
            <person name="Jin D."/>
            <person name="Kong X."/>
            <person name="Jia M."/>
            <person name="Yu X."/>
            <person name="Wang X."/>
            <person name="Zhuang X."/>
            <person name="Deng Y."/>
            <person name="Bai Z."/>
        </authorList>
    </citation>
    <scope>NUCLEOTIDE SEQUENCE [LARGE SCALE GENOMIC DNA]</scope>
    <source>
        <strain evidence="17 18">QH-11</strain>
    </source>
</reference>
<keyword evidence="15" id="KW-0472">Membrane</keyword>
<dbReference type="InterPro" id="IPR011712">
    <property type="entry name" value="Sig_transdc_His_kin_sub3_dim/P"/>
</dbReference>
<evidence type="ECO:0000256" key="11">
    <source>
        <dbReference type="ARBA" id="ARBA00023012"/>
    </source>
</evidence>
<evidence type="ECO:0000313" key="18">
    <source>
        <dbReference type="Proteomes" id="UP000063789"/>
    </source>
</evidence>
<evidence type="ECO:0000256" key="5">
    <source>
        <dbReference type="ARBA" id="ARBA00017322"/>
    </source>
</evidence>
<gene>
    <name evidence="17" type="ORF">ACH46_10835</name>
</gene>
<dbReference type="PATRIC" id="fig|1136941.3.peg.2206"/>
<dbReference type="Pfam" id="PF07730">
    <property type="entry name" value="HisKA_3"/>
    <property type="match status" value="1"/>
</dbReference>
<comment type="cofactor">
    <cofactor evidence="2">
        <name>[4Fe-4S] cluster</name>
        <dbReference type="ChEBI" id="CHEBI:49883"/>
    </cofactor>
</comment>
<reference evidence="18" key="1">
    <citation type="submission" date="2015-06" db="EMBL/GenBank/DDBJ databases">
        <title>Complete genome sequence and metabolic analysis of phthalate degradation pathway in Gordonia sp. QH-11.</title>
        <authorList>
            <person name="Jin D."/>
            <person name="Kong X."/>
            <person name="Bai Z."/>
        </authorList>
    </citation>
    <scope>NUCLEOTIDE SEQUENCE [LARGE SCALE GENOMIC DNA]</scope>
    <source>
        <strain evidence="18">QH-11</strain>
    </source>
</reference>
<dbReference type="GO" id="GO:0000155">
    <property type="term" value="F:phosphorelay sensor kinase activity"/>
    <property type="evidence" value="ECO:0007669"/>
    <property type="project" value="InterPro"/>
</dbReference>
<evidence type="ECO:0000256" key="14">
    <source>
        <dbReference type="ARBA" id="ARBA00030800"/>
    </source>
</evidence>
<dbReference type="GO" id="GO:0005737">
    <property type="term" value="C:cytoplasm"/>
    <property type="evidence" value="ECO:0007669"/>
    <property type="project" value="UniProtKB-SubCell"/>
</dbReference>
<accession>A0A0N9NBC8</accession>
<feature type="domain" description="Histidine kinase/HSP90-like ATPase" evidence="16">
    <location>
        <begin position="293"/>
        <end position="399"/>
    </location>
</feature>
<dbReference type="InterPro" id="IPR036890">
    <property type="entry name" value="HATPase_C_sf"/>
</dbReference>
<evidence type="ECO:0000256" key="12">
    <source>
        <dbReference type="ARBA" id="ARBA00023014"/>
    </source>
</evidence>
<dbReference type="CDD" id="cd16917">
    <property type="entry name" value="HATPase_UhpB-NarQ-NarX-like"/>
    <property type="match status" value="1"/>
</dbReference>
<evidence type="ECO:0000256" key="13">
    <source>
        <dbReference type="ARBA" id="ARBA00024827"/>
    </source>
</evidence>
<dbReference type="KEGG" id="goq:ACH46_10835"/>
<dbReference type="InterPro" id="IPR003594">
    <property type="entry name" value="HATPase_dom"/>
</dbReference>
<evidence type="ECO:0000256" key="1">
    <source>
        <dbReference type="ARBA" id="ARBA00000085"/>
    </source>
</evidence>
<keyword evidence="18" id="KW-1185">Reference proteome</keyword>
<evidence type="ECO:0000256" key="15">
    <source>
        <dbReference type="SAM" id="Phobius"/>
    </source>
</evidence>
<feature type="transmembrane region" description="Helical" evidence="15">
    <location>
        <begin position="39"/>
        <end position="56"/>
    </location>
</feature>
<evidence type="ECO:0000256" key="3">
    <source>
        <dbReference type="ARBA" id="ARBA00004496"/>
    </source>
</evidence>
<dbReference type="PIRSF" id="PIRSF037434">
    <property type="entry name" value="STHK_ChrS"/>
    <property type="match status" value="1"/>
</dbReference>
<keyword evidence="6" id="KW-0004">4Fe-4S</keyword>
<keyword evidence="8" id="KW-0808">Transferase</keyword>
<name>A0A0N9NBC8_9ACTN</name>
<evidence type="ECO:0000313" key="17">
    <source>
        <dbReference type="EMBL" id="ALG84901.1"/>
    </source>
</evidence>
<dbReference type="PANTHER" id="PTHR24421:SF62">
    <property type="entry name" value="SENSORY TRANSDUCTION HISTIDINE KINASE"/>
    <property type="match status" value="1"/>
</dbReference>
<dbReference type="PRINTS" id="PR00344">
    <property type="entry name" value="BCTRLSENSOR"/>
</dbReference>
<evidence type="ECO:0000256" key="6">
    <source>
        <dbReference type="ARBA" id="ARBA00022485"/>
    </source>
</evidence>
<keyword evidence="10" id="KW-0408">Iron</keyword>
<dbReference type="SUPFAM" id="SSF55874">
    <property type="entry name" value="ATPase domain of HSP90 chaperone/DNA topoisomerase II/histidine kinase"/>
    <property type="match status" value="1"/>
</dbReference>
<keyword evidence="15" id="KW-0812">Transmembrane</keyword>
<dbReference type="EC" id="2.7.13.3" evidence="4"/>
<dbReference type="GO" id="GO:0046983">
    <property type="term" value="F:protein dimerization activity"/>
    <property type="evidence" value="ECO:0007669"/>
    <property type="project" value="InterPro"/>
</dbReference>
<sequence>MTALLAPVRRLDVWLFVVLVVLVVTSSVRYVLRHGLGTVGVLILLGAVVLVAGYGVRPWLPERSWVPAAWSVTLAALVAALTVVAPSFAWCAVPVAFAVLGTLPFRWAVACVSVLMVVITASWLRISSAFDPALIAGPLGIALITVMAFRALDRESKARADLIDRLVATQDDLAAEQRRAGALRERARLSRDIHDSVGQDLSSVYLLLQVADRGWKTQPQDSHDNVRTAIDASRRGLEEIRHVIHDLSTDVESSTLTSPSELHRRLDDVGERSHGPATVTLRVDGTAVPLSHRLSSALVATARGALANAQEHAGANRVMMTLTYTDDEVRLDIRDDGRGFDVDRVLAAQSGSTRAGGRSQRGLGLKGVSDRVVDLGGGAMIESEIGDGTTVSVWFPIGVPHEEQ</sequence>
<protein>
    <recommendedName>
        <fullName evidence="5">Oxygen sensor histidine kinase NreB</fullName>
        <ecNumber evidence="4">2.7.13.3</ecNumber>
    </recommendedName>
    <alternativeName>
        <fullName evidence="14">Nitrogen regulation protein B</fullName>
    </alternativeName>
</protein>
<dbReference type="GO" id="GO:0051539">
    <property type="term" value="F:4 iron, 4 sulfur cluster binding"/>
    <property type="evidence" value="ECO:0007669"/>
    <property type="project" value="UniProtKB-KW"/>
</dbReference>
<evidence type="ECO:0000256" key="7">
    <source>
        <dbReference type="ARBA" id="ARBA00022490"/>
    </source>
</evidence>
<dbReference type="Pfam" id="PF02518">
    <property type="entry name" value="HATPase_c"/>
    <property type="match status" value="1"/>
</dbReference>
<dbReference type="SMART" id="SM00387">
    <property type="entry name" value="HATPase_c"/>
    <property type="match status" value="1"/>
</dbReference>
<evidence type="ECO:0000256" key="10">
    <source>
        <dbReference type="ARBA" id="ARBA00023004"/>
    </source>
</evidence>
<comment type="catalytic activity">
    <reaction evidence="1">
        <text>ATP + protein L-histidine = ADP + protein N-phospho-L-histidine.</text>
        <dbReference type="EC" id="2.7.13.3"/>
    </reaction>
</comment>
<proteinExistence type="predicted"/>
<dbReference type="STRING" id="1136941.ACH46_10835"/>
<dbReference type="InterPro" id="IPR050482">
    <property type="entry name" value="Sensor_HK_TwoCompSys"/>
</dbReference>
<feature type="transmembrane region" description="Helical" evidence="15">
    <location>
        <begin position="107"/>
        <end position="126"/>
    </location>
</feature>
<dbReference type="Gene3D" id="3.30.565.10">
    <property type="entry name" value="Histidine kinase-like ATPase, C-terminal domain"/>
    <property type="match status" value="1"/>
</dbReference>
<dbReference type="EMBL" id="CP011853">
    <property type="protein sequence ID" value="ALG84901.1"/>
    <property type="molecule type" value="Genomic_DNA"/>
</dbReference>
<dbReference type="InterPro" id="IPR017205">
    <property type="entry name" value="Sig_transdc_His_kinase_ChrS"/>
</dbReference>